<dbReference type="Proteomes" id="UP000274131">
    <property type="component" value="Unassembled WGS sequence"/>
</dbReference>
<reference evidence="4" key="1">
    <citation type="submission" date="2017-02" db="UniProtKB">
        <authorList>
            <consortium name="WormBaseParasite"/>
        </authorList>
    </citation>
    <scope>IDENTIFICATION</scope>
</reference>
<reference evidence="2 3" key="2">
    <citation type="submission" date="2018-10" db="EMBL/GenBank/DDBJ databases">
        <authorList>
            <consortium name="Pathogen Informatics"/>
        </authorList>
    </citation>
    <scope>NUCLEOTIDE SEQUENCE [LARGE SCALE GENOMIC DNA]</scope>
</reference>
<evidence type="ECO:0000313" key="4">
    <source>
        <dbReference type="WBParaSite" id="EVEC_0000330001-mRNA-1"/>
    </source>
</evidence>
<dbReference type="WBParaSite" id="EVEC_0000330001-mRNA-1">
    <property type="protein sequence ID" value="EVEC_0000330001-mRNA-1"/>
    <property type="gene ID" value="EVEC_0000330001"/>
</dbReference>
<feature type="region of interest" description="Disordered" evidence="1">
    <location>
        <begin position="42"/>
        <end position="75"/>
    </location>
</feature>
<keyword evidence="3" id="KW-1185">Reference proteome</keyword>
<evidence type="ECO:0000313" key="2">
    <source>
        <dbReference type="EMBL" id="VDD87865.1"/>
    </source>
</evidence>
<name>A0A0N4V072_ENTVE</name>
<sequence>MLKAIMDDNEWNKENERYPNFLETYELPKRFSTITEISCENVNSGEESTGQNSVSPQNTCSSHRERNDAKQSIYNRLQSRRRSTLICSRQTQRMKLGNGGFSRGGQHLRDSRRKTAETLKARQKNSLILQDVENIKDTVAGTKKRVHFAVETDPQLLISRNERKPVAAHESSKFDALTRRNQRFSFKLPTRREQTVHSANVCGESDTVYSNGSSDIGISAEQKKSEQNEVKQLDTSTGKAVVGGGDKSSLLLHLENSGLKLRLKSRKANVVATTKVGI</sequence>
<dbReference type="AlphaFoldDB" id="A0A0N4V072"/>
<dbReference type="EMBL" id="UXUI01007489">
    <property type="protein sequence ID" value="VDD87865.1"/>
    <property type="molecule type" value="Genomic_DNA"/>
</dbReference>
<feature type="region of interest" description="Disordered" evidence="1">
    <location>
        <begin position="95"/>
        <end position="115"/>
    </location>
</feature>
<gene>
    <name evidence="2" type="ORF">EVEC_LOCUS3008</name>
</gene>
<organism evidence="4">
    <name type="scientific">Enterobius vermicularis</name>
    <name type="common">Human pinworm</name>
    <dbReference type="NCBI Taxonomy" id="51028"/>
    <lineage>
        <taxon>Eukaryota</taxon>
        <taxon>Metazoa</taxon>
        <taxon>Ecdysozoa</taxon>
        <taxon>Nematoda</taxon>
        <taxon>Chromadorea</taxon>
        <taxon>Rhabditida</taxon>
        <taxon>Spirurina</taxon>
        <taxon>Oxyuridomorpha</taxon>
        <taxon>Oxyuroidea</taxon>
        <taxon>Oxyuridae</taxon>
        <taxon>Enterobius</taxon>
    </lineage>
</organism>
<accession>A0A0N4V072</accession>
<evidence type="ECO:0000313" key="3">
    <source>
        <dbReference type="Proteomes" id="UP000274131"/>
    </source>
</evidence>
<protein>
    <submittedName>
        <fullName evidence="4">TPX2_importin domain-containing protein</fullName>
    </submittedName>
</protein>
<evidence type="ECO:0000256" key="1">
    <source>
        <dbReference type="SAM" id="MobiDB-lite"/>
    </source>
</evidence>
<proteinExistence type="predicted"/>
<feature type="compositionally biased region" description="Polar residues" evidence="1">
    <location>
        <begin position="42"/>
        <end position="61"/>
    </location>
</feature>